<dbReference type="PATRIC" id="fig|1526658.3.peg.3758"/>
<accession>A0A0N0M7I3</accession>
<evidence type="ECO:0000313" key="1">
    <source>
        <dbReference type="EMBL" id="KPH74071.1"/>
    </source>
</evidence>
<sequence length="172" mass="18832">MSEIAAMEVEALVARLLSEATAMHIAPAGEVVGETFHAENWANNPHRVLYDAVKLIREAADALARLTAELARERQETIAWRSAFQAVTPGGSEFQSPKAVREWADMLKTNVFNAKKSAVLSERRALTAEAALEAVIARHGEWRQCMPADWEGDPLSDAVAAAIRARSNRESP</sequence>
<evidence type="ECO:0000313" key="2">
    <source>
        <dbReference type="Proteomes" id="UP000037822"/>
    </source>
</evidence>
<name>A0A0N0M7I3_9HYPH</name>
<keyword evidence="2" id="KW-1185">Reference proteome</keyword>
<dbReference type="RefSeq" id="WP_054211950.1">
    <property type="nucleotide sequence ID" value="NZ_LGSZ01000089.1"/>
</dbReference>
<reference evidence="1 2" key="1">
    <citation type="submission" date="2015-07" db="EMBL/GenBank/DDBJ databases">
        <title>Whole genome sequencing of Bosea vaviloviae isolated from cave pool.</title>
        <authorList>
            <person name="Tan N.E.H."/>
            <person name="Lee Y.P."/>
            <person name="Gan H.M."/>
            <person name="Barton H."/>
            <person name="Savka M.A."/>
        </authorList>
    </citation>
    <scope>NUCLEOTIDE SEQUENCE [LARGE SCALE GENOMIC DNA]</scope>
    <source>
        <strain evidence="1 2">SD260</strain>
    </source>
</reference>
<organism evidence="1 2">
    <name type="scientific">Bosea vaviloviae</name>
    <dbReference type="NCBI Taxonomy" id="1526658"/>
    <lineage>
        <taxon>Bacteria</taxon>
        <taxon>Pseudomonadati</taxon>
        <taxon>Pseudomonadota</taxon>
        <taxon>Alphaproteobacteria</taxon>
        <taxon>Hyphomicrobiales</taxon>
        <taxon>Boseaceae</taxon>
        <taxon>Bosea</taxon>
    </lineage>
</organism>
<proteinExistence type="predicted"/>
<dbReference type="EMBL" id="LGSZ01000089">
    <property type="protein sequence ID" value="KPH74071.1"/>
    <property type="molecule type" value="Genomic_DNA"/>
</dbReference>
<dbReference type="Proteomes" id="UP000037822">
    <property type="component" value="Unassembled WGS sequence"/>
</dbReference>
<gene>
    <name evidence="1" type="ORF">AE618_25980</name>
</gene>
<comment type="caution">
    <text evidence="1">The sequence shown here is derived from an EMBL/GenBank/DDBJ whole genome shotgun (WGS) entry which is preliminary data.</text>
</comment>
<dbReference type="AlphaFoldDB" id="A0A0N0M7I3"/>
<protein>
    <submittedName>
        <fullName evidence="1">Uncharacterized protein</fullName>
    </submittedName>
</protein>